<protein>
    <submittedName>
        <fullName evidence="2">Uncharacterized protein</fullName>
    </submittedName>
</protein>
<dbReference type="EMBL" id="MVBM01000013">
    <property type="protein sequence ID" value="OOK64161.1"/>
    <property type="molecule type" value="Genomic_DNA"/>
</dbReference>
<reference evidence="3 4" key="1">
    <citation type="submission" date="2017-02" db="EMBL/GenBank/DDBJ databases">
        <title>Complete genome sequences of Mycobacterium kansasii strains isolated from rhesus macaques.</title>
        <authorList>
            <person name="Panda A."/>
            <person name="Nagaraj S."/>
            <person name="Zhao X."/>
            <person name="Tettelin H."/>
            <person name="Detolla L.J."/>
        </authorList>
    </citation>
    <scope>NUCLEOTIDE SEQUENCE [LARGE SCALE GENOMIC DNA]</scope>
    <source>
        <strain evidence="2 3">11-3469</strain>
        <strain evidence="1 4">11-3813</strain>
    </source>
</reference>
<proteinExistence type="predicted"/>
<name>A0A1V3XE51_MYCKA</name>
<accession>A0A1V3XE51</accession>
<gene>
    <name evidence="2" type="ORF">BZL29_3524</name>
    <name evidence="1" type="ORF">BZL30_9230</name>
</gene>
<comment type="caution">
    <text evidence="2">The sequence shown here is derived from an EMBL/GenBank/DDBJ whole genome shotgun (WGS) entry which is preliminary data.</text>
</comment>
<organism evidence="2 3">
    <name type="scientific">Mycobacterium kansasii</name>
    <dbReference type="NCBI Taxonomy" id="1768"/>
    <lineage>
        <taxon>Bacteria</taxon>
        <taxon>Bacillati</taxon>
        <taxon>Actinomycetota</taxon>
        <taxon>Actinomycetes</taxon>
        <taxon>Mycobacteriales</taxon>
        <taxon>Mycobacteriaceae</taxon>
        <taxon>Mycobacterium</taxon>
    </lineage>
</organism>
<sequence length="51" mass="5771">MRCWRAAWQFREASAPGHEPGALVVSSYSILSPSIRKYFVLNDFRAAALRS</sequence>
<evidence type="ECO:0000313" key="2">
    <source>
        <dbReference type="EMBL" id="OOK77370.1"/>
    </source>
</evidence>
<evidence type="ECO:0000313" key="1">
    <source>
        <dbReference type="EMBL" id="OOK64161.1"/>
    </source>
</evidence>
<dbReference type="Proteomes" id="UP000189229">
    <property type="component" value="Unassembled WGS sequence"/>
</dbReference>
<dbReference type="AlphaFoldDB" id="A0A1V3XE51"/>
<evidence type="ECO:0000313" key="4">
    <source>
        <dbReference type="Proteomes" id="UP000189229"/>
    </source>
</evidence>
<dbReference type="EMBL" id="MVBN01000003">
    <property type="protein sequence ID" value="OOK77370.1"/>
    <property type="molecule type" value="Genomic_DNA"/>
</dbReference>
<dbReference type="Proteomes" id="UP000188532">
    <property type="component" value="Unassembled WGS sequence"/>
</dbReference>
<evidence type="ECO:0000313" key="3">
    <source>
        <dbReference type="Proteomes" id="UP000188532"/>
    </source>
</evidence>